<evidence type="ECO:0000256" key="1">
    <source>
        <dbReference type="ARBA" id="ARBA00023015"/>
    </source>
</evidence>
<dbReference type="PRINTS" id="PR00033">
    <property type="entry name" value="HTHASNC"/>
</dbReference>
<dbReference type="HOGENOM" id="CLU_965049_0_0_2"/>
<protein>
    <submittedName>
        <fullName evidence="4">Transcriptional regulator, AsnC family</fullName>
    </submittedName>
</protein>
<dbReference type="KEGG" id="abi:Aboo_0364"/>
<keyword evidence="1" id="KW-0805">Transcription regulation</keyword>
<evidence type="ECO:0000256" key="2">
    <source>
        <dbReference type="ARBA" id="ARBA00023125"/>
    </source>
</evidence>
<dbReference type="AlphaFoldDB" id="B5IDU5"/>
<dbReference type="SUPFAM" id="SSF46785">
    <property type="entry name" value="Winged helix' DNA-binding domain"/>
    <property type="match status" value="2"/>
</dbReference>
<dbReference type="InterPro" id="IPR036388">
    <property type="entry name" value="WH-like_DNA-bd_sf"/>
</dbReference>
<dbReference type="CDD" id="cd00090">
    <property type="entry name" value="HTH_ARSR"/>
    <property type="match status" value="1"/>
</dbReference>
<dbReference type="OrthoDB" id="33200at2157"/>
<dbReference type="Gene3D" id="1.10.10.10">
    <property type="entry name" value="Winged helix-like DNA-binding domain superfamily/Winged helix DNA-binding domain"/>
    <property type="match status" value="2"/>
</dbReference>
<dbReference type="SMART" id="SM00344">
    <property type="entry name" value="HTH_ASNC"/>
    <property type="match status" value="1"/>
</dbReference>
<dbReference type="Pfam" id="PF13404">
    <property type="entry name" value="HTH_AsnC-type"/>
    <property type="match status" value="2"/>
</dbReference>
<dbReference type="EMBL" id="CP001941">
    <property type="protein sequence ID" value="ADD08175.1"/>
    <property type="molecule type" value="Genomic_DNA"/>
</dbReference>
<dbReference type="PANTHER" id="PTHR43413">
    <property type="entry name" value="TRANSCRIPTIONAL REGULATOR, ASNC FAMILY"/>
    <property type="match status" value="1"/>
</dbReference>
<dbReference type="STRING" id="439481.Aboo_0364"/>
<dbReference type="PANTHER" id="PTHR43413:SF8">
    <property type="entry name" value="HTH-TYPE TRANSCRIPTIONAL REGULATOR PTR1"/>
    <property type="match status" value="1"/>
</dbReference>
<name>B5IDU5_ACIB4</name>
<dbReference type="PROSITE" id="PS50956">
    <property type="entry name" value="HTH_ASNC_2"/>
    <property type="match status" value="1"/>
</dbReference>
<dbReference type="RefSeq" id="WP_008084568.1">
    <property type="nucleotide sequence ID" value="NC_013926.1"/>
</dbReference>
<keyword evidence="3" id="KW-0804">Transcription</keyword>
<dbReference type="Proteomes" id="UP000001400">
    <property type="component" value="Chromosome"/>
</dbReference>
<dbReference type="eggNOG" id="arCOG01586">
    <property type="taxonomic scope" value="Archaea"/>
</dbReference>
<accession>B5IDU5</accession>
<keyword evidence="5" id="KW-1185">Reference proteome</keyword>
<reference evidence="4" key="1">
    <citation type="submission" date="2010-02" db="EMBL/GenBank/DDBJ databases">
        <title>Complete sequence of Aciduliprofundum boonei T469.</title>
        <authorList>
            <consortium name="US DOE Joint Genome Institute"/>
            <person name="Lucas S."/>
            <person name="Copeland A."/>
            <person name="Lapidus A."/>
            <person name="Cheng J.-F."/>
            <person name="Bruce D."/>
            <person name="Goodwin L."/>
            <person name="Pitluck S."/>
            <person name="Saunders E."/>
            <person name="Detter J.C."/>
            <person name="Han C."/>
            <person name="Tapia R."/>
            <person name="Land M."/>
            <person name="Hauser L."/>
            <person name="Kyrpides N."/>
            <person name="Mikhailova N."/>
            <person name="Flores G."/>
            <person name="Reysenbach A.-L."/>
            <person name="Woyke T."/>
        </authorList>
    </citation>
    <scope>NUCLEOTIDE SEQUENCE</scope>
    <source>
        <strain evidence="4">T469</strain>
    </source>
</reference>
<dbReference type="GeneID" id="8827306"/>
<evidence type="ECO:0000313" key="4">
    <source>
        <dbReference type="EMBL" id="ADD08175.1"/>
    </source>
</evidence>
<dbReference type="InterPro" id="IPR050684">
    <property type="entry name" value="HTH-Siroheme_Decarb"/>
</dbReference>
<evidence type="ECO:0000256" key="3">
    <source>
        <dbReference type="ARBA" id="ARBA00023163"/>
    </source>
</evidence>
<keyword evidence="2" id="KW-0238">DNA-binding</keyword>
<dbReference type="InterPro" id="IPR036390">
    <property type="entry name" value="WH_DNA-bd_sf"/>
</dbReference>
<sequence length="288" mass="34085">MDEVDVRILKLLWEDGRMPIYRIADKVGLSNAAVYKRIKAMEKRGELRGFTILLNMDKVLNSAVISIRARKKRDEVMSIISELSGVMHIIAGFGGRYYGEFWYVDEYELNDKVNYLKKLTGAYRIEIYKHRKEKEMDLSPLDWKIILALKDNARRPFREVAEEVGVSTKTVSKRWRWLKEEDICRAYPIVNRPSTKEIFWFSLFIETDDPLFESKVKRINNLWRTSSFAEPKMVYGVFYGTSIKEIDDIMEEIIAMKGVKRVIYEIIVDERFYPDYLYYVARKKGYKG</sequence>
<dbReference type="GO" id="GO:0043565">
    <property type="term" value="F:sequence-specific DNA binding"/>
    <property type="evidence" value="ECO:0007669"/>
    <property type="project" value="InterPro"/>
</dbReference>
<organism evidence="4 5">
    <name type="scientific">Aciduliprofundum boonei (strain DSM 19572 / T469)</name>
    <dbReference type="NCBI Taxonomy" id="439481"/>
    <lineage>
        <taxon>Archaea</taxon>
        <taxon>Methanobacteriati</taxon>
        <taxon>Thermoplasmatota</taxon>
        <taxon>DHVE2 group</taxon>
        <taxon>Candidatus Aciduliprofundum</taxon>
    </lineage>
</organism>
<dbReference type="InterPro" id="IPR019888">
    <property type="entry name" value="Tscrpt_reg_AsnC-like"/>
</dbReference>
<dbReference type="InterPro" id="IPR000485">
    <property type="entry name" value="AsnC-type_HTH_dom"/>
</dbReference>
<proteinExistence type="predicted"/>
<evidence type="ECO:0000313" key="5">
    <source>
        <dbReference type="Proteomes" id="UP000001400"/>
    </source>
</evidence>
<dbReference type="InterPro" id="IPR011991">
    <property type="entry name" value="ArsR-like_HTH"/>
</dbReference>
<gene>
    <name evidence="4" type="ordered locus">Aboo_0364</name>
</gene>